<organism evidence="2 3">
    <name type="scientific">Brevundimonas terrae</name>
    <dbReference type="NCBI Taxonomy" id="363631"/>
    <lineage>
        <taxon>Bacteria</taxon>
        <taxon>Pseudomonadati</taxon>
        <taxon>Pseudomonadota</taxon>
        <taxon>Alphaproteobacteria</taxon>
        <taxon>Caulobacterales</taxon>
        <taxon>Caulobacteraceae</taxon>
        <taxon>Brevundimonas</taxon>
    </lineage>
</organism>
<dbReference type="Proteomes" id="UP001500791">
    <property type="component" value="Unassembled WGS sequence"/>
</dbReference>
<protein>
    <recommendedName>
        <fullName evidence="4">DUF4893 domain-containing protein</fullName>
    </recommendedName>
</protein>
<accession>A0ABP3IAT6</accession>
<comment type="caution">
    <text evidence="2">The sequence shown here is derived from an EMBL/GenBank/DDBJ whole genome shotgun (WGS) entry which is preliminary data.</text>
</comment>
<proteinExistence type="predicted"/>
<sequence>MKLRSVLSVPTSALILFIGACDRQPEPAAKNEPAVQVEATDGIPDDVIGQPAAPTPSQGKQSQGEQTQGEQGGTDDWHKVASATDTALLGRLDEAWNTALTRAKNDGYGQELKALGALVAPDAGQSGRLQPAPGNYRCRTIKLGVRGDVGTGFDAYPYFACRVELTVGGDLILEKTTGSQRIRGLLYPDSERRLVYVGTQSWGDEKGFPAYGQQPERDQSGVLERIGDQRWRLVIPFPKQESQLDIIEIVR</sequence>
<dbReference type="PROSITE" id="PS51257">
    <property type="entry name" value="PROKAR_LIPOPROTEIN"/>
    <property type="match status" value="1"/>
</dbReference>
<feature type="region of interest" description="Disordered" evidence="1">
    <location>
        <begin position="25"/>
        <end position="77"/>
    </location>
</feature>
<dbReference type="RefSeq" id="WP_167177962.1">
    <property type="nucleotide sequence ID" value="NZ_BAAAEJ010000008.1"/>
</dbReference>
<evidence type="ECO:0000313" key="2">
    <source>
        <dbReference type="EMBL" id="GAA0396185.1"/>
    </source>
</evidence>
<name>A0ABP3IAT6_9CAUL</name>
<evidence type="ECO:0008006" key="4">
    <source>
        <dbReference type="Google" id="ProtNLM"/>
    </source>
</evidence>
<gene>
    <name evidence="2" type="ORF">GCM10009093_23470</name>
</gene>
<keyword evidence="3" id="KW-1185">Reference proteome</keyword>
<dbReference type="InterPro" id="IPR032609">
    <property type="entry name" value="DUF4893"/>
</dbReference>
<dbReference type="EMBL" id="BAAAEJ010000008">
    <property type="protein sequence ID" value="GAA0396185.1"/>
    <property type="molecule type" value="Genomic_DNA"/>
</dbReference>
<reference evidence="3" key="1">
    <citation type="journal article" date="2019" name="Int. J. Syst. Evol. Microbiol.">
        <title>The Global Catalogue of Microorganisms (GCM) 10K type strain sequencing project: providing services to taxonomists for standard genome sequencing and annotation.</title>
        <authorList>
            <consortium name="The Broad Institute Genomics Platform"/>
            <consortium name="The Broad Institute Genome Sequencing Center for Infectious Disease"/>
            <person name="Wu L."/>
            <person name="Ma J."/>
        </authorList>
    </citation>
    <scope>NUCLEOTIDE SEQUENCE [LARGE SCALE GENOMIC DNA]</scope>
    <source>
        <strain evidence="3">JCM 13476</strain>
    </source>
</reference>
<evidence type="ECO:0000313" key="3">
    <source>
        <dbReference type="Proteomes" id="UP001500791"/>
    </source>
</evidence>
<feature type="compositionally biased region" description="Low complexity" evidence="1">
    <location>
        <begin position="57"/>
        <end position="69"/>
    </location>
</feature>
<evidence type="ECO:0000256" key="1">
    <source>
        <dbReference type="SAM" id="MobiDB-lite"/>
    </source>
</evidence>
<dbReference type="Pfam" id="PF16233">
    <property type="entry name" value="DUF4893"/>
    <property type="match status" value="1"/>
</dbReference>